<organism evidence="3 4">
    <name type="scientific">Aphanomyces astaci</name>
    <name type="common">Crayfish plague agent</name>
    <dbReference type="NCBI Taxonomy" id="112090"/>
    <lineage>
        <taxon>Eukaryota</taxon>
        <taxon>Sar</taxon>
        <taxon>Stramenopiles</taxon>
        <taxon>Oomycota</taxon>
        <taxon>Saprolegniomycetes</taxon>
        <taxon>Saprolegniales</taxon>
        <taxon>Verrucalvaceae</taxon>
        <taxon>Aphanomyces</taxon>
    </lineage>
</organism>
<feature type="region of interest" description="Disordered" evidence="2">
    <location>
        <begin position="294"/>
        <end position="326"/>
    </location>
</feature>
<evidence type="ECO:0000256" key="2">
    <source>
        <dbReference type="SAM" id="MobiDB-lite"/>
    </source>
</evidence>
<feature type="region of interest" description="Disordered" evidence="2">
    <location>
        <begin position="1020"/>
        <end position="1054"/>
    </location>
</feature>
<feature type="region of interest" description="Disordered" evidence="2">
    <location>
        <begin position="788"/>
        <end position="855"/>
    </location>
</feature>
<dbReference type="VEuPathDB" id="FungiDB:H257_09744"/>
<comment type="caution">
    <text evidence="3">The sequence shown here is derived from an EMBL/GenBank/DDBJ whole genome shotgun (WGS) entry which is preliminary data.</text>
</comment>
<feature type="compositionally biased region" description="Polar residues" evidence="2">
    <location>
        <begin position="827"/>
        <end position="836"/>
    </location>
</feature>
<proteinExistence type="predicted"/>
<sequence length="1054" mass="115004">MLVGRYVNTMSDVFKQEMKTRNETVARLTQKCAALETRMIDSDTVTTTLHSKLDRRTYEMDNLRKMHFKELLMLREMVAKHRTDARTVKALDVEALKDLVRKRENSPSGGNGGLSLLSESYLTAWWYGGAESGLRERQAIESAVAARHITFDEIAGSVVEVLASPDLWSSLGALMHQCPQAPAVRGLMTHLTQISGIMLAKSPSTTFSVRSDDVNRQDDKANTAGGGSISGKPNAVACAKCHGSGYVEPNSTEKDEESERIKAMQKSVEVCIDAKAREDAALARINGMQHAACQTDANKAPKTPPTSLGATTSSPRHQSTVAPATSPTDAELGVLNRSGLEALVADKCAIIGELHLTRQTQSEQLDELKRQLQTSAENLVAFHRASENAQQLLRQEITVLRDTITNLQDSSSASIRERQASLTAYLTKMKTDHIKAMMLATSAVPGPDSRPKSSTVDSRETVATNNQEMEADITKLIPWSGSDVQTESLAHATAEAAVRAEAELENLPLGFVQEDEATEVEALRRLSLTTDALPHELMDTIQAMAEELETAKASARKLHTVQLHRIVTLSSHLSKVSAEMLLLRKKATMESLLTADQETLWSQDGPEARAFLAMMREACGTSPVDPMVAKFLVLGEAVHSLVEGCGTIDVLFRAQPRAIAIARPFNALKAIYDSWRSGGGGTPRKGGARKRTKSKAVKHGKTVSDLAGSKRLSVSTKPSRVLLTRIPSGDGGSYAPDQVPSSPTQHPEMEEGLLSTDDDQIPALFALSEVNESTIEAVSALGALEVASPKEASPPTPLDPALLVTTQDTPPASAMPQATDAPDSHDGPTTMNNQQLNDHDDGRLDLLQADNPRKQNHKELQYLKSLAGNRCDTLRSLALAQWELLVLKMQLVTLHARNVEVHTHDMITPELDLVDMSLIDMNNLPPSQQIPTDHFPLDGTVDTTAPPQPMRKTDTPFRLSCWLQVHAIDKEPSLPMALLTSPFKADKRFPNRVTKFRYDKDSHEYSFMHVTKFVYPKSAGPTKSSPFQLKPSVQVSGIRAPQHDGALNDALQDE</sequence>
<feature type="region of interest" description="Disordered" evidence="2">
    <location>
        <begin position="208"/>
        <end position="228"/>
    </location>
</feature>
<feature type="compositionally biased region" description="Polar residues" evidence="2">
    <location>
        <begin position="1021"/>
        <end position="1035"/>
    </location>
</feature>
<feature type="region of interest" description="Disordered" evidence="2">
    <location>
        <begin position="723"/>
        <end position="751"/>
    </location>
</feature>
<evidence type="ECO:0000313" key="4">
    <source>
        <dbReference type="Proteomes" id="UP000284702"/>
    </source>
</evidence>
<evidence type="ECO:0000256" key="1">
    <source>
        <dbReference type="SAM" id="Coils"/>
    </source>
</evidence>
<feature type="coiled-coil region" evidence="1">
    <location>
        <begin position="351"/>
        <end position="378"/>
    </location>
</feature>
<gene>
    <name evidence="3" type="ORF">B5M09_006383</name>
</gene>
<keyword evidence="1" id="KW-0175">Coiled coil</keyword>
<feature type="compositionally biased region" description="Basic and acidic residues" evidence="2">
    <location>
        <begin position="210"/>
        <end position="221"/>
    </location>
</feature>
<feature type="compositionally biased region" description="Polar residues" evidence="2">
    <location>
        <begin position="305"/>
        <end position="326"/>
    </location>
</feature>
<protein>
    <submittedName>
        <fullName evidence="3">Uncharacterized protein</fullName>
    </submittedName>
</protein>
<dbReference type="EMBL" id="MZMZ02002668">
    <property type="protein sequence ID" value="RQM24648.1"/>
    <property type="molecule type" value="Genomic_DNA"/>
</dbReference>
<accession>A0A425D5S4</accession>
<feature type="region of interest" description="Disordered" evidence="2">
    <location>
        <begin position="443"/>
        <end position="462"/>
    </location>
</feature>
<reference evidence="3" key="1">
    <citation type="submission" date="2018-07" db="EMBL/GenBank/DDBJ databases">
        <title>Annotation of Aphanomyces astaci genome assembly.</title>
        <authorList>
            <person name="Studholme D.J."/>
        </authorList>
    </citation>
    <scope>NUCLEOTIDE SEQUENCE [LARGE SCALE GENOMIC DNA]</scope>
    <source>
        <strain evidence="3">Pc</strain>
    </source>
</reference>
<feature type="compositionally biased region" description="Polar residues" evidence="2">
    <location>
        <begin position="452"/>
        <end position="462"/>
    </location>
</feature>
<name>A0A425D5S4_APHAT</name>
<evidence type="ECO:0000313" key="3">
    <source>
        <dbReference type="EMBL" id="RQM24648.1"/>
    </source>
</evidence>
<keyword evidence="4" id="KW-1185">Reference proteome</keyword>
<dbReference type="AlphaFoldDB" id="A0A425D5S4"/>
<dbReference type="Proteomes" id="UP000284702">
    <property type="component" value="Unassembled WGS sequence"/>
</dbReference>